<dbReference type="AlphaFoldDB" id="A0A2C9VWM4"/>
<sequence>MSYGFPHFSFLKKFSQLKQWGWLFSFFPFIRGEDGVPDVLLVVAIWVALNCL</sequence>
<reference evidence="1" key="1">
    <citation type="submission" date="2016-02" db="EMBL/GenBank/DDBJ databases">
        <title>WGS assembly of Manihot esculenta.</title>
        <authorList>
            <person name="Bredeson J.V."/>
            <person name="Prochnik S.E."/>
            <person name="Lyons J.B."/>
            <person name="Schmutz J."/>
            <person name="Grimwood J."/>
            <person name="Vrebalov J."/>
            <person name="Bart R.S."/>
            <person name="Amuge T."/>
            <person name="Ferguson M.E."/>
            <person name="Green R."/>
            <person name="Putnam N."/>
            <person name="Stites J."/>
            <person name="Rounsley S."/>
            <person name="Rokhsar D.S."/>
        </authorList>
    </citation>
    <scope>NUCLEOTIDE SEQUENCE [LARGE SCALE GENOMIC DNA]</scope>
    <source>
        <tissue evidence="1">Leaf</tissue>
    </source>
</reference>
<evidence type="ECO:0000313" key="1">
    <source>
        <dbReference type="EMBL" id="OAY50656.1"/>
    </source>
</evidence>
<dbReference type="EMBL" id="CM004391">
    <property type="protein sequence ID" value="OAY50656.1"/>
    <property type="molecule type" value="Genomic_DNA"/>
</dbReference>
<protein>
    <submittedName>
        <fullName evidence="1">Uncharacterized protein</fullName>
    </submittedName>
</protein>
<gene>
    <name evidence="1" type="ORF">MANES_05G153900</name>
</gene>
<name>A0A2C9VWM4_MANES</name>
<organism evidence="1">
    <name type="scientific">Manihot esculenta</name>
    <name type="common">Cassava</name>
    <name type="synonym">Jatropha manihot</name>
    <dbReference type="NCBI Taxonomy" id="3983"/>
    <lineage>
        <taxon>Eukaryota</taxon>
        <taxon>Viridiplantae</taxon>
        <taxon>Streptophyta</taxon>
        <taxon>Embryophyta</taxon>
        <taxon>Tracheophyta</taxon>
        <taxon>Spermatophyta</taxon>
        <taxon>Magnoliopsida</taxon>
        <taxon>eudicotyledons</taxon>
        <taxon>Gunneridae</taxon>
        <taxon>Pentapetalae</taxon>
        <taxon>rosids</taxon>
        <taxon>fabids</taxon>
        <taxon>Malpighiales</taxon>
        <taxon>Euphorbiaceae</taxon>
        <taxon>Crotonoideae</taxon>
        <taxon>Manihoteae</taxon>
        <taxon>Manihot</taxon>
    </lineage>
</organism>
<accession>A0A2C9VWM4</accession>
<proteinExistence type="predicted"/>